<protein>
    <submittedName>
        <fullName evidence="10">MFS transporter</fullName>
    </submittedName>
</protein>
<feature type="transmembrane region" description="Helical" evidence="8">
    <location>
        <begin position="415"/>
        <end position="433"/>
    </location>
</feature>
<dbReference type="NCBIfam" id="TIGR00711">
    <property type="entry name" value="efflux_EmrB"/>
    <property type="match status" value="1"/>
</dbReference>
<evidence type="ECO:0000256" key="3">
    <source>
        <dbReference type="ARBA" id="ARBA00022448"/>
    </source>
</evidence>
<comment type="subcellular location">
    <subcellularLocation>
        <location evidence="1">Cell membrane</location>
        <topology evidence="1">Multi-pass membrane protein</topology>
    </subcellularLocation>
</comment>
<dbReference type="InterPro" id="IPR004638">
    <property type="entry name" value="EmrB-like"/>
</dbReference>
<feature type="transmembrane region" description="Helical" evidence="8">
    <location>
        <begin position="339"/>
        <end position="362"/>
    </location>
</feature>
<dbReference type="PANTHER" id="PTHR42718">
    <property type="entry name" value="MAJOR FACILITATOR SUPERFAMILY MULTIDRUG TRANSPORTER MFSC"/>
    <property type="match status" value="1"/>
</dbReference>
<evidence type="ECO:0000256" key="1">
    <source>
        <dbReference type="ARBA" id="ARBA00004651"/>
    </source>
</evidence>
<evidence type="ECO:0000256" key="6">
    <source>
        <dbReference type="ARBA" id="ARBA00022989"/>
    </source>
</evidence>
<dbReference type="InterPro" id="IPR011701">
    <property type="entry name" value="MFS"/>
</dbReference>
<comment type="caution">
    <text evidence="10">The sequence shown here is derived from an EMBL/GenBank/DDBJ whole genome shotgun (WGS) entry which is preliminary data.</text>
</comment>
<accession>A0ABP5F1X7</accession>
<feature type="transmembrane region" description="Helical" evidence="8">
    <location>
        <begin position="368"/>
        <end position="394"/>
    </location>
</feature>
<feature type="transmembrane region" description="Helical" evidence="8">
    <location>
        <begin position="92"/>
        <end position="111"/>
    </location>
</feature>
<dbReference type="PROSITE" id="PS50850">
    <property type="entry name" value="MFS"/>
    <property type="match status" value="1"/>
</dbReference>
<evidence type="ECO:0000256" key="8">
    <source>
        <dbReference type="SAM" id="Phobius"/>
    </source>
</evidence>
<evidence type="ECO:0000313" key="10">
    <source>
        <dbReference type="EMBL" id="GAA2014567.1"/>
    </source>
</evidence>
<keyword evidence="7 8" id="KW-0472">Membrane</keyword>
<keyword evidence="11" id="KW-1185">Reference proteome</keyword>
<dbReference type="SUPFAM" id="SSF103473">
    <property type="entry name" value="MFS general substrate transporter"/>
    <property type="match status" value="1"/>
</dbReference>
<sequence>MTEESATESRDSPPQTERWLPAQKRLLAVVAAAAGISGIDTTIVNVALPHIGADLKMSLAGLQWVVDAYSLLYGAVLLTAGVLADRYGYRKLFTIGVIGFALTSTVIALSQGEGVLVVARALQGISAAALTSAGMAQLAAGFPGTGRARALGIYTTVASLSFVIGPLLGGVLVDSAGWRWAFLINLPLCLAVVAASRGLPGDHRSTHRPMDPMGLLLSAAGLLVMTYGVIAAPERGWGSPLVVGCLIGGSVLLALFVMAEHRGRHPLLDLRLFRVPAYSGALLTLFTIVASFFGLMMFLAIWFQQVRGYSALQAGLALLPIILPFMVTAPLGARLLKRFSTASVTTAGSTITAIGLLPLTTLHSDSSWLLLAPALVVLGVGGGLVQAPVMSAALGAVPAEQAGLASGVANSVRPLGIVVGVAVLGTVLAQRVSSSLQEPLATVDIDGDAASEIIHSVSAGRLEATHGLSFQMLQDAYTSGLTSVAWGSAALAACSALIALLTLRNRSAQAQEEKHKA</sequence>
<proteinExistence type="inferred from homology"/>
<feature type="transmembrane region" description="Helical" evidence="8">
    <location>
        <begin position="68"/>
        <end position="85"/>
    </location>
</feature>
<dbReference type="InterPro" id="IPR036259">
    <property type="entry name" value="MFS_trans_sf"/>
</dbReference>
<feature type="transmembrane region" description="Helical" evidence="8">
    <location>
        <begin position="151"/>
        <end position="172"/>
    </location>
</feature>
<dbReference type="RefSeq" id="WP_344165381.1">
    <property type="nucleotide sequence ID" value="NZ_BAAAPC010000028.1"/>
</dbReference>
<feature type="transmembrane region" description="Helical" evidence="8">
    <location>
        <begin position="26"/>
        <end position="48"/>
    </location>
</feature>
<keyword evidence="6 8" id="KW-1133">Transmembrane helix</keyword>
<keyword evidence="5 8" id="KW-0812">Transmembrane</keyword>
<reference evidence="11" key="1">
    <citation type="journal article" date="2019" name="Int. J. Syst. Evol. Microbiol.">
        <title>The Global Catalogue of Microorganisms (GCM) 10K type strain sequencing project: providing services to taxonomists for standard genome sequencing and annotation.</title>
        <authorList>
            <consortium name="The Broad Institute Genomics Platform"/>
            <consortium name="The Broad Institute Genome Sequencing Center for Infectious Disease"/>
            <person name="Wu L."/>
            <person name="Ma J."/>
        </authorList>
    </citation>
    <scope>NUCLEOTIDE SEQUENCE [LARGE SCALE GENOMIC DNA]</scope>
    <source>
        <strain evidence="11">JCM 15313</strain>
    </source>
</reference>
<dbReference type="CDD" id="cd17321">
    <property type="entry name" value="MFS_MMR_MDR_like"/>
    <property type="match status" value="1"/>
</dbReference>
<feature type="transmembrane region" description="Helical" evidence="8">
    <location>
        <begin position="280"/>
        <end position="303"/>
    </location>
</feature>
<feature type="domain" description="Major facilitator superfamily (MFS) profile" evidence="9">
    <location>
        <begin position="26"/>
        <end position="507"/>
    </location>
</feature>
<dbReference type="Proteomes" id="UP001501585">
    <property type="component" value="Unassembled WGS sequence"/>
</dbReference>
<name>A0ABP5F1X7_9ACTN</name>
<evidence type="ECO:0000256" key="2">
    <source>
        <dbReference type="ARBA" id="ARBA00008537"/>
    </source>
</evidence>
<evidence type="ECO:0000256" key="7">
    <source>
        <dbReference type="ARBA" id="ARBA00023136"/>
    </source>
</evidence>
<dbReference type="InterPro" id="IPR020846">
    <property type="entry name" value="MFS_dom"/>
</dbReference>
<feature type="transmembrane region" description="Helical" evidence="8">
    <location>
        <begin position="178"/>
        <end position="200"/>
    </location>
</feature>
<dbReference type="PRINTS" id="PR01036">
    <property type="entry name" value="TCRTETB"/>
</dbReference>
<comment type="similarity">
    <text evidence="2">Belongs to the major facilitator superfamily. EmrB family.</text>
</comment>
<dbReference type="Gene3D" id="1.20.1250.20">
    <property type="entry name" value="MFS general substrate transporter like domains"/>
    <property type="match status" value="1"/>
</dbReference>
<feature type="transmembrane region" description="Helical" evidence="8">
    <location>
        <begin position="237"/>
        <end position="259"/>
    </location>
</feature>
<evidence type="ECO:0000256" key="4">
    <source>
        <dbReference type="ARBA" id="ARBA00022475"/>
    </source>
</evidence>
<evidence type="ECO:0000259" key="9">
    <source>
        <dbReference type="PROSITE" id="PS50850"/>
    </source>
</evidence>
<evidence type="ECO:0000256" key="5">
    <source>
        <dbReference type="ARBA" id="ARBA00022692"/>
    </source>
</evidence>
<dbReference type="PANTHER" id="PTHR42718:SF9">
    <property type="entry name" value="MAJOR FACILITATOR SUPERFAMILY MULTIDRUG TRANSPORTER MFSC"/>
    <property type="match status" value="1"/>
</dbReference>
<dbReference type="Pfam" id="PF07690">
    <property type="entry name" value="MFS_1"/>
    <property type="match status" value="1"/>
</dbReference>
<organism evidence="10 11">
    <name type="scientific">Nocardiopsis rhodophaea</name>
    <dbReference type="NCBI Taxonomy" id="280238"/>
    <lineage>
        <taxon>Bacteria</taxon>
        <taxon>Bacillati</taxon>
        <taxon>Actinomycetota</taxon>
        <taxon>Actinomycetes</taxon>
        <taxon>Streptosporangiales</taxon>
        <taxon>Nocardiopsidaceae</taxon>
        <taxon>Nocardiopsis</taxon>
    </lineage>
</organism>
<dbReference type="Gene3D" id="1.20.1720.10">
    <property type="entry name" value="Multidrug resistance protein D"/>
    <property type="match status" value="1"/>
</dbReference>
<gene>
    <name evidence="10" type="ORF">GCM10009799_48570</name>
</gene>
<keyword evidence="4" id="KW-1003">Cell membrane</keyword>
<keyword evidence="3" id="KW-0813">Transport</keyword>
<evidence type="ECO:0000313" key="11">
    <source>
        <dbReference type="Proteomes" id="UP001501585"/>
    </source>
</evidence>
<feature type="transmembrane region" description="Helical" evidence="8">
    <location>
        <begin position="309"/>
        <end position="327"/>
    </location>
</feature>
<dbReference type="EMBL" id="BAAAPC010000028">
    <property type="protein sequence ID" value="GAA2014567.1"/>
    <property type="molecule type" value="Genomic_DNA"/>
</dbReference>
<feature type="transmembrane region" description="Helical" evidence="8">
    <location>
        <begin position="212"/>
        <end position="231"/>
    </location>
</feature>
<feature type="transmembrane region" description="Helical" evidence="8">
    <location>
        <begin position="484"/>
        <end position="503"/>
    </location>
</feature>
<feature type="transmembrane region" description="Helical" evidence="8">
    <location>
        <begin position="117"/>
        <end position="139"/>
    </location>
</feature>